<protein>
    <submittedName>
        <fullName evidence="1">Uncharacterized protein</fullName>
    </submittedName>
</protein>
<proteinExistence type="predicted"/>
<dbReference type="AlphaFoldDB" id="A0A081RFJ7"/>
<gene>
    <name evidence="1" type="ORF">BV95_01658</name>
</gene>
<sequence length="192" mass="20821">MDDAKLFTKDNAGPTLKVGKAAERLAEPGLSVEHAAGQLRGLASRKLVWANGGTVGEGKVVHNLFTLWDLAVAKVLSILTVDAAVNDPSILGAVSAQLYGWPEHYWDERDARYPNSIRAALAGVARGEPWVCRIDIRRHEETGSKMVQTTLCNAEKGIPKFKGADGSLPRLSFTIALQPPFERLLTEPSKAH</sequence>
<dbReference type="Proteomes" id="UP000028411">
    <property type="component" value="Unassembled WGS sequence"/>
</dbReference>
<name>A0A081RFJ7_SPHCR</name>
<organism evidence="1 2">
    <name type="scientific">Sphingobium chlorophenolicum</name>
    <dbReference type="NCBI Taxonomy" id="46429"/>
    <lineage>
        <taxon>Bacteria</taxon>
        <taxon>Pseudomonadati</taxon>
        <taxon>Pseudomonadota</taxon>
        <taxon>Alphaproteobacteria</taxon>
        <taxon>Sphingomonadales</taxon>
        <taxon>Sphingomonadaceae</taxon>
        <taxon>Sphingobium</taxon>
    </lineage>
</organism>
<dbReference type="PATRIC" id="fig|46429.4.peg.1627"/>
<accession>A0A081RFJ7</accession>
<reference evidence="1 2" key="1">
    <citation type="submission" date="2014-02" db="EMBL/GenBank/DDBJ databases">
        <title>Whole genome sequence of Sphingobium chlorophenolicum NBRC 16172.</title>
        <authorList>
            <person name="Gan H.M."/>
            <person name="Gan H.Y."/>
            <person name="Chew T.H."/>
            <person name="Savka M.A."/>
        </authorList>
    </citation>
    <scope>NUCLEOTIDE SEQUENCE [LARGE SCALE GENOMIC DNA]</scope>
    <source>
        <strain evidence="1 2">NBRC 16172</strain>
    </source>
</reference>
<dbReference type="RefSeq" id="WP_037449906.1">
    <property type="nucleotide sequence ID" value="NZ_JFHR01000015.1"/>
</dbReference>
<evidence type="ECO:0000313" key="2">
    <source>
        <dbReference type="Proteomes" id="UP000028411"/>
    </source>
</evidence>
<comment type="caution">
    <text evidence="1">The sequence shown here is derived from an EMBL/GenBank/DDBJ whole genome shotgun (WGS) entry which is preliminary data.</text>
</comment>
<evidence type="ECO:0000313" key="1">
    <source>
        <dbReference type="EMBL" id="KEQ53970.1"/>
    </source>
</evidence>
<dbReference type="EMBL" id="JFHR01000015">
    <property type="protein sequence ID" value="KEQ53970.1"/>
    <property type="molecule type" value="Genomic_DNA"/>
</dbReference>